<organism evidence="1 2">
    <name type="scientific">Rangifer tarandus platyrhynchus</name>
    <name type="common">Svalbard reindeer</name>
    <dbReference type="NCBI Taxonomy" id="3082113"/>
    <lineage>
        <taxon>Eukaryota</taxon>
        <taxon>Metazoa</taxon>
        <taxon>Chordata</taxon>
        <taxon>Craniata</taxon>
        <taxon>Vertebrata</taxon>
        <taxon>Euteleostomi</taxon>
        <taxon>Mammalia</taxon>
        <taxon>Eutheria</taxon>
        <taxon>Laurasiatheria</taxon>
        <taxon>Artiodactyla</taxon>
        <taxon>Ruminantia</taxon>
        <taxon>Pecora</taxon>
        <taxon>Cervidae</taxon>
        <taxon>Odocoileinae</taxon>
        <taxon>Rangifer</taxon>
    </lineage>
</organism>
<reference evidence="1" key="1">
    <citation type="submission" date="2023-05" db="EMBL/GenBank/DDBJ databases">
        <authorList>
            <consortium name="ELIXIR-Norway"/>
        </authorList>
    </citation>
    <scope>NUCLEOTIDE SEQUENCE</scope>
</reference>
<name>A0AC59Z1B9_RANTA</name>
<gene>
    <name evidence="1" type="ORF">MRATA1EN22A_LOCUS12808</name>
</gene>
<feature type="non-terminal residue" evidence="1">
    <location>
        <position position="1"/>
    </location>
</feature>
<protein>
    <submittedName>
        <fullName evidence="1">Uncharacterized protein</fullName>
    </submittedName>
</protein>
<dbReference type="EMBL" id="OX596106">
    <property type="protein sequence ID" value="CAN0151620.1"/>
    <property type="molecule type" value="Genomic_DNA"/>
</dbReference>
<feature type="non-terminal residue" evidence="1">
    <location>
        <position position="65"/>
    </location>
</feature>
<dbReference type="Proteomes" id="UP001162501">
    <property type="component" value="Chromosome 22"/>
</dbReference>
<accession>A0AC59Z1B9</accession>
<proteinExistence type="predicted"/>
<sequence>FSMYSIMSSTNSEHITSFAIWILFISFSSMIDVTSTFKSMLNNDCQDGNPYLIPDLQFSSVQSLS</sequence>
<evidence type="ECO:0000313" key="2">
    <source>
        <dbReference type="Proteomes" id="UP001162501"/>
    </source>
</evidence>
<reference evidence="1" key="2">
    <citation type="submission" date="2025-03" db="EMBL/GenBank/DDBJ databases">
        <authorList>
            <consortium name="ELIXIR-Norway"/>
            <consortium name="Elixir Norway"/>
        </authorList>
    </citation>
    <scope>NUCLEOTIDE SEQUENCE</scope>
</reference>
<evidence type="ECO:0000313" key="1">
    <source>
        <dbReference type="EMBL" id="CAN0151620.1"/>
    </source>
</evidence>